<comment type="catalytic activity">
    <reaction evidence="1">
        <text>S-ubiquitinyl-[E2 ubiquitin-conjugating enzyme]-L-cysteine + [acceptor protein]-L-lysine = [E2 ubiquitin-conjugating enzyme]-L-cysteine + N(6)-ubiquitinyl-[acceptor protein]-L-lysine.</text>
        <dbReference type="EC" id="2.3.2.27"/>
    </reaction>
</comment>
<evidence type="ECO:0000256" key="12">
    <source>
        <dbReference type="ARBA" id="ARBA00023136"/>
    </source>
</evidence>
<evidence type="ECO:0000256" key="8">
    <source>
        <dbReference type="ARBA" id="ARBA00022771"/>
    </source>
</evidence>
<dbReference type="CDD" id="cd16702">
    <property type="entry name" value="RING_CH-C4HC3_MARCH6"/>
    <property type="match status" value="1"/>
</dbReference>
<evidence type="ECO:0000256" key="9">
    <source>
        <dbReference type="ARBA" id="ARBA00022786"/>
    </source>
</evidence>
<keyword evidence="15" id="KW-1185">Reference proteome</keyword>
<evidence type="ECO:0000313" key="16">
    <source>
        <dbReference type="WBParaSite" id="L893_g2631.t1"/>
    </source>
</evidence>
<comment type="pathway">
    <text evidence="3">Protein modification; protein ubiquitination.</text>
</comment>
<dbReference type="SMART" id="SM00744">
    <property type="entry name" value="RINGv"/>
    <property type="match status" value="1"/>
</dbReference>
<feature type="region of interest" description="Disordered" evidence="13">
    <location>
        <begin position="1"/>
        <end position="23"/>
    </location>
</feature>
<dbReference type="InterPro" id="IPR011016">
    <property type="entry name" value="Znf_RING-CH"/>
</dbReference>
<keyword evidence="6" id="KW-0812">Transmembrane</keyword>
<evidence type="ECO:0000256" key="13">
    <source>
        <dbReference type="SAM" id="MobiDB-lite"/>
    </source>
</evidence>
<dbReference type="Proteomes" id="UP000095287">
    <property type="component" value="Unplaced"/>
</dbReference>
<dbReference type="Pfam" id="PF12906">
    <property type="entry name" value="RINGv"/>
    <property type="match status" value="1"/>
</dbReference>
<dbReference type="PROSITE" id="PS51292">
    <property type="entry name" value="ZF_RING_CH"/>
    <property type="match status" value="1"/>
</dbReference>
<dbReference type="Gene3D" id="3.30.40.10">
    <property type="entry name" value="Zinc/RING finger domain, C3HC4 (zinc finger)"/>
    <property type="match status" value="1"/>
</dbReference>
<protein>
    <recommendedName>
        <fullName evidence="4">RING-type E3 ubiquitin transferase</fullName>
        <ecNumber evidence="4">2.3.2.27</ecNumber>
    </recommendedName>
</protein>
<evidence type="ECO:0000259" key="14">
    <source>
        <dbReference type="PROSITE" id="PS51292"/>
    </source>
</evidence>
<dbReference type="FunFam" id="3.30.40.10:FF:000287">
    <property type="entry name" value="RING finger membrane protein"/>
    <property type="match status" value="1"/>
</dbReference>
<name>A0A1I7ZH16_9BILA</name>
<evidence type="ECO:0000313" key="15">
    <source>
        <dbReference type="Proteomes" id="UP000095287"/>
    </source>
</evidence>
<evidence type="ECO:0000256" key="6">
    <source>
        <dbReference type="ARBA" id="ARBA00022692"/>
    </source>
</evidence>
<evidence type="ECO:0000256" key="3">
    <source>
        <dbReference type="ARBA" id="ARBA00004906"/>
    </source>
</evidence>
<evidence type="ECO:0000256" key="5">
    <source>
        <dbReference type="ARBA" id="ARBA00022679"/>
    </source>
</evidence>
<dbReference type="GO" id="GO:0061630">
    <property type="term" value="F:ubiquitin protein ligase activity"/>
    <property type="evidence" value="ECO:0007669"/>
    <property type="project" value="UniProtKB-EC"/>
</dbReference>
<comment type="subcellular location">
    <subcellularLocation>
        <location evidence="2">Membrane</location>
        <topology evidence="2">Multi-pass membrane protein</topology>
    </subcellularLocation>
</comment>
<dbReference type="EC" id="2.3.2.27" evidence="4"/>
<keyword evidence="5" id="KW-0808">Transferase</keyword>
<reference evidence="16" key="1">
    <citation type="submission" date="2016-11" db="UniProtKB">
        <authorList>
            <consortium name="WormBaseParasite"/>
        </authorList>
    </citation>
    <scope>IDENTIFICATION</scope>
</reference>
<dbReference type="GO" id="GO:0005789">
    <property type="term" value="C:endoplasmic reticulum membrane"/>
    <property type="evidence" value="ECO:0007669"/>
    <property type="project" value="TreeGrafter"/>
</dbReference>
<keyword evidence="12" id="KW-0472">Membrane</keyword>
<dbReference type="GO" id="GO:0036503">
    <property type="term" value="P:ERAD pathway"/>
    <property type="evidence" value="ECO:0007669"/>
    <property type="project" value="TreeGrafter"/>
</dbReference>
<evidence type="ECO:0000256" key="1">
    <source>
        <dbReference type="ARBA" id="ARBA00000900"/>
    </source>
</evidence>
<evidence type="ECO:0000256" key="2">
    <source>
        <dbReference type="ARBA" id="ARBA00004141"/>
    </source>
</evidence>
<dbReference type="InterPro" id="IPR013083">
    <property type="entry name" value="Znf_RING/FYVE/PHD"/>
</dbReference>
<evidence type="ECO:0000256" key="4">
    <source>
        <dbReference type="ARBA" id="ARBA00012483"/>
    </source>
</evidence>
<accession>A0A1I7ZH16</accession>
<keyword evidence="8" id="KW-0863">Zinc-finger</keyword>
<keyword evidence="9" id="KW-0833">Ubl conjugation pathway</keyword>
<dbReference type="WBParaSite" id="L893_g2631.t1">
    <property type="protein sequence ID" value="L893_g2631.t1"/>
    <property type="gene ID" value="L893_g2631"/>
</dbReference>
<evidence type="ECO:0000256" key="11">
    <source>
        <dbReference type="ARBA" id="ARBA00022989"/>
    </source>
</evidence>
<sequence length="114" mass="13142">MSENEAATSVPLEGELGTAISEDSAKRRMGVEFVDDDFNDTEVCRVCRSEEGALYYPCMCTGSIKYVHQDCLMEWLKHSKKDVCELCHHKYSFQPIYRPDMPKRLPFVEILRGE</sequence>
<feature type="domain" description="RING-CH-type" evidence="14">
    <location>
        <begin position="36"/>
        <end position="94"/>
    </location>
</feature>
<dbReference type="SUPFAM" id="SSF57850">
    <property type="entry name" value="RING/U-box"/>
    <property type="match status" value="1"/>
</dbReference>
<keyword evidence="7" id="KW-0479">Metal-binding</keyword>
<proteinExistence type="predicted"/>
<dbReference type="GO" id="GO:0008270">
    <property type="term" value="F:zinc ion binding"/>
    <property type="evidence" value="ECO:0007669"/>
    <property type="project" value="UniProtKB-KW"/>
</dbReference>
<dbReference type="AlphaFoldDB" id="A0A1I7ZH16"/>
<evidence type="ECO:0000256" key="7">
    <source>
        <dbReference type="ARBA" id="ARBA00022723"/>
    </source>
</evidence>
<dbReference type="PANTHER" id="PTHR13145">
    <property type="entry name" value="SSM4 PROTEIN"/>
    <property type="match status" value="1"/>
</dbReference>
<organism evidence="15 16">
    <name type="scientific">Steinernema glaseri</name>
    <dbReference type="NCBI Taxonomy" id="37863"/>
    <lineage>
        <taxon>Eukaryota</taxon>
        <taxon>Metazoa</taxon>
        <taxon>Ecdysozoa</taxon>
        <taxon>Nematoda</taxon>
        <taxon>Chromadorea</taxon>
        <taxon>Rhabditida</taxon>
        <taxon>Tylenchina</taxon>
        <taxon>Panagrolaimomorpha</taxon>
        <taxon>Strongyloidoidea</taxon>
        <taxon>Steinernematidae</taxon>
        <taxon>Steinernema</taxon>
    </lineage>
</organism>
<keyword evidence="10" id="KW-0862">Zinc</keyword>
<evidence type="ECO:0000256" key="10">
    <source>
        <dbReference type="ARBA" id="ARBA00022833"/>
    </source>
</evidence>
<keyword evidence="11" id="KW-1133">Transmembrane helix</keyword>
<dbReference type="PANTHER" id="PTHR13145:SF0">
    <property type="entry name" value="E3 UBIQUITIN-PROTEIN LIGASE MARCHF6"/>
    <property type="match status" value="1"/>
</dbReference>